<comment type="caution">
    <text evidence="3">The sequence shown here is derived from an EMBL/GenBank/DDBJ whole genome shotgun (WGS) entry which is preliminary data.</text>
</comment>
<comment type="similarity">
    <text evidence="1">Belongs to the SDHAF4 family.</text>
</comment>
<dbReference type="PANTHER" id="PTHR28524:SF3">
    <property type="entry name" value="SUCCINATE DEHYDROGENASE ASSEMBLY FACTOR 4, MITOCHONDRIAL"/>
    <property type="match status" value="1"/>
</dbReference>
<feature type="region of interest" description="Disordered" evidence="2">
    <location>
        <begin position="1"/>
        <end position="65"/>
    </location>
</feature>
<dbReference type="RefSeq" id="WP_367983051.1">
    <property type="nucleotide sequence ID" value="NZ_JBAKFF010000001.1"/>
</dbReference>
<evidence type="ECO:0000313" key="4">
    <source>
        <dbReference type="Proteomes" id="UP001556637"/>
    </source>
</evidence>
<sequence>MTDEREEQRPETAENTPADAEASPSAAPEPDWQRPETWPKEVGGKRGPEPTRYGDWESNGRCTDF</sequence>
<evidence type="ECO:0000256" key="1">
    <source>
        <dbReference type="ARBA" id="ARBA00005701"/>
    </source>
</evidence>
<proteinExistence type="inferred from homology"/>
<evidence type="ECO:0000313" key="3">
    <source>
        <dbReference type="EMBL" id="MEX0430256.1"/>
    </source>
</evidence>
<feature type="compositionally biased region" description="Low complexity" evidence="2">
    <location>
        <begin position="17"/>
        <end position="30"/>
    </location>
</feature>
<name>A0ABV3T4X4_9GAMM</name>
<dbReference type="PANTHER" id="PTHR28524">
    <property type="entry name" value="SUCCINATE DEHYDROGENASE ASSEMBLY FACTOR 4, MITOCHONDRIAL"/>
    <property type="match status" value="1"/>
</dbReference>
<dbReference type="Pfam" id="PF07896">
    <property type="entry name" value="DUF1674"/>
    <property type="match status" value="1"/>
</dbReference>
<keyword evidence="4" id="KW-1185">Reference proteome</keyword>
<feature type="compositionally biased region" description="Basic and acidic residues" evidence="2">
    <location>
        <begin position="1"/>
        <end position="12"/>
    </location>
</feature>
<organism evidence="3 4">
    <name type="scientific">Spiribacter insolitus</name>
    <dbReference type="NCBI Taxonomy" id="3122417"/>
    <lineage>
        <taxon>Bacteria</taxon>
        <taxon>Pseudomonadati</taxon>
        <taxon>Pseudomonadota</taxon>
        <taxon>Gammaproteobacteria</taxon>
        <taxon>Chromatiales</taxon>
        <taxon>Ectothiorhodospiraceae</taxon>
        <taxon>Spiribacter</taxon>
    </lineage>
</organism>
<protein>
    <submittedName>
        <fullName evidence="3">Succinate dehydrogenase assembly factor 4</fullName>
    </submittedName>
</protein>
<dbReference type="Proteomes" id="UP001556637">
    <property type="component" value="Unassembled WGS sequence"/>
</dbReference>
<accession>A0ABV3T4X4</accession>
<reference evidence="3 4" key="1">
    <citation type="submission" date="2024-02" db="EMBL/GenBank/DDBJ databases">
        <title>New especies of Spiribacter isolated from saline water.</title>
        <authorList>
            <person name="Leon M.J."/>
            <person name="De La Haba R."/>
            <person name="Sanchez-Porro C."/>
            <person name="Ventosa A."/>
        </authorList>
    </citation>
    <scope>NUCLEOTIDE SEQUENCE [LARGE SCALE GENOMIC DNA]</scope>
    <source>
        <strain evidence="4">ag22IC4-189</strain>
    </source>
</reference>
<gene>
    <name evidence="3" type="ORF">V6X30_02420</name>
</gene>
<evidence type="ECO:0000256" key="2">
    <source>
        <dbReference type="SAM" id="MobiDB-lite"/>
    </source>
</evidence>
<dbReference type="EMBL" id="JBAKFF010000001">
    <property type="protein sequence ID" value="MEX0430256.1"/>
    <property type="molecule type" value="Genomic_DNA"/>
</dbReference>
<feature type="compositionally biased region" description="Basic and acidic residues" evidence="2">
    <location>
        <begin position="31"/>
        <end position="55"/>
    </location>
</feature>
<dbReference type="InterPro" id="IPR012875">
    <property type="entry name" value="SDHF4"/>
</dbReference>